<feature type="disulfide bond" evidence="10">
    <location>
        <begin position="235"/>
        <end position="276"/>
    </location>
</feature>
<keyword evidence="6 12" id="KW-0401">Integrin</keyword>
<evidence type="ECO:0000259" key="17">
    <source>
        <dbReference type="PROSITE" id="PS50234"/>
    </source>
</evidence>
<dbReference type="PANTHER" id="PTHR10082">
    <property type="entry name" value="INTEGRIN BETA SUBUNIT"/>
    <property type="match status" value="1"/>
</dbReference>
<dbReference type="GO" id="GO:0016477">
    <property type="term" value="P:cell migration"/>
    <property type="evidence" value="ECO:0007669"/>
    <property type="project" value="TreeGrafter"/>
</dbReference>
<dbReference type="InterPro" id="IPR057243">
    <property type="entry name" value="Integrin_I-EGF_CS"/>
</dbReference>
<dbReference type="InterPro" id="IPR002369">
    <property type="entry name" value="Integrin_bsu_VWA"/>
</dbReference>
<dbReference type="GO" id="GO:0008305">
    <property type="term" value="C:integrin complex"/>
    <property type="evidence" value="ECO:0007669"/>
    <property type="project" value="TreeGrafter"/>
</dbReference>
<feature type="disulfide bond" evidence="10">
    <location>
        <begin position="484"/>
        <end position="497"/>
    </location>
</feature>
<feature type="region of interest" description="Disordered" evidence="13">
    <location>
        <begin position="851"/>
        <end position="870"/>
    </location>
</feature>
<comment type="caution">
    <text evidence="18">The sequence shown here is derived from an EMBL/GenBank/DDBJ whole genome shotgun (WGS) entry which is preliminary data.</text>
</comment>
<name>A0A553PCM9_TIGCA</name>
<keyword evidence="8 10" id="KW-1015">Disulfide bond</keyword>
<dbReference type="InterPro" id="IPR000742">
    <property type="entry name" value="EGF"/>
</dbReference>
<dbReference type="Pfam" id="PF00362">
    <property type="entry name" value="Integrin_beta"/>
    <property type="match status" value="1"/>
</dbReference>
<dbReference type="Gene3D" id="2.60.40.1510">
    <property type="entry name" value="ntegrin, alpha v. Chain A, domain 3"/>
    <property type="match status" value="1"/>
</dbReference>
<feature type="domain" description="EGF-like" evidence="16">
    <location>
        <begin position="531"/>
        <end position="572"/>
    </location>
</feature>
<feature type="signal peptide" evidence="15">
    <location>
        <begin position="1"/>
        <end position="22"/>
    </location>
</feature>
<dbReference type="Gene3D" id="3.40.50.410">
    <property type="entry name" value="von Willebrand factor, type A domain"/>
    <property type="match status" value="1"/>
</dbReference>
<sequence length="870" mass="97310">MQTWQRFFIPLWAFLSLSLGASDDYCTDELNQPISSCGRCLWRPDCHWCPTKISELARGCIKRAIPCSDTPIQSRPSVRQIMAKPIAKENWISPQQVQLNLSPQTPGNVTFQAQLFDLPVDIYFLMDLSNSMTIHKTNLVNAADEIAQEVMSLTSDYRFGFGSFSDKPTPPFASELSTYKTMQNRNQPPPYSFHHHVSMTSNATAFKKTVENSPLAGNVDSPESGMDALMQVLACDEVIGWRQDVRKVIILITDEDTHFAYDGYLGGITIPNDGECHLTLSEEGDHHYYDKQLEMDYPSFGHVADKMSQKNVALIFAVDEYMQQLYKDLSKFLQGTSNVGLLAKEASSLTSIVTQQYRQIKSRLALQASTDIKNLDLKLTGDKCENPTPTSVVCSNVAQGQSLEFQLQITAKEDLCQNPSDEHRVMVSIVGSSNHQMTVNLNCEHCNCDDGARFPNAPQCKKKGTFHCGGCLCDENHVGRSCQCELTQTSGDLTETCIERGQAIPCNGRGDCNCGVCQCQGKYRGDFCQCHVDQCPTKMPGNPCSGHGHCSCDKDSQTTCTCYEGWSGSDCGCAQNFDACQTKFTRDPCMGRGTCVCGECQCQSGYYGKYCQKSTSMTTCEKLEPCVKLRAFKLEDEDADEIHAEWLEECKANLFMGAQYVFGGMQNVLKACQNNLDESSMIFDPSIVQDFECEDLLKRYELEQLERKEERPESSGHSNFSKRGDTNIWSQERILLTDTSNMERCVGYKDRCAFSFYHDNIEADKYFSLDPEKDPGKVLVAFRNVSGTYQAITSCTVIPMAVIVGSSIGLLLLSGIVLLITAIVIVNINDLRRWKQYQAWKAENERQLGEQDNPLYESKSTTFQNPSFNS</sequence>
<dbReference type="GO" id="GO:0005178">
    <property type="term" value="F:integrin binding"/>
    <property type="evidence" value="ECO:0007669"/>
    <property type="project" value="TreeGrafter"/>
</dbReference>
<evidence type="ECO:0000256" key="12">
    <source>
        <dbReference type="RuleBase" id="RU000633"/>
    </source>
</evidence>
<feature type="disulfide bond" evidence="10">
    <location>
        <begin position="514"/>
        <end position="544"/>
    </location>
</feature>
<dbReference type="Gene3D" id="2.10.25.10">
    <property type="entry name" value="Laminin"/>
    <property type="match status" value="2"/>
</dbReference>
<evidence type="ECO:0000259" key="16">
    <source>
        <dbReference type="PROSITE" id="PS50026"/>
    </source>
</evidence>
<dbReference type="PRINTS" id="PR01186">
    <property type="entry name" value="INTEGRINB"/>
</dbReference>
<dbReference type="EMBL" id="VCGU01000005">
    <property type="protein sequence ID" value="TRY75433.1"/>
    <property type="molecule type" value="Genomic_DNA"/>
</dbReference>
<reference evidence="18 19" key="1">
    <citation type="journal article" date="2018" name="Nat. Ecol. Evol.">
        <title>Genomic signatures of mitonuclear coevolution across populations of Tigriopus californicus.</title>
        <authorList>
            <person name="Barreto F.S."/>
            <person name="Watson E.T."/>
            <person name="Lima T.G."/>
            <person name="Willett C.S."/>
            <person name="Edmands S."/>
            <person name="Li W."/>
            <person name="Burton R.S."/>
        </authorList>
    </citation>
    <scope>NUCLEOTIDE SEQUENCE [LARGE SCALE GENOMIC DNA]</scope>
    <source>
        <strain evidence="18 19">San Diego</strain>
    </source>
</reference>
<dbReference type="Gene3D" id="1.20.5.100">
    <property type="entry name" value="Cytochrome c1, transmembrane anchor, C-terminal"/>
    <property type="match status" value="1"/>
</dbReference>
<protein>
    <recommendedName>
        <fullName evidence="12">Integrin beta</fullName>
    </recommendedName>
</protein>
<keyword evidence="4 15" id="KW-0732">Signal</keyword>
<feature type="disulfide bond" evidence="10">
    <location>
        <begin position="573"/>
        <end position="580"/>
    </location>
</feature>
<dbReference type="GO" id="GO:0033627">
    <property type="term" value="P:cell adhesion mediated by integrin"/>
    <property type="evidence" value="ECO:0007669"/>
    <property type="project" value="TreeGrafter"/>
</dbReference>
<evidence type="ECO:0000256" key="3">
    <source>
        <dbReference type="ARBA" id="ARBA00022692"/>
    </source>
</evidence>
<evidence type="ECO:0000256" key="5">
    <source>
        <dbReference type="ARBA" id="ARBA00022737"/>
    </source>
</evidence>
<feature type="compositionally biased region" description="Polar residues" evidence="13">
    <location>
        <begin position="858"/>
        <end position="870"/>
    </location>
</feature>
<dbReference type="SMART" id="SM00327">
    <property type="entry name" value="VWA"/>
    <property type="match status" value="1"/>
</dbReference>
<dbReference type="InterPro" id="IPR015812">
    <property type="entry name" value="Integrin_bsu"/>
</dbReference>
<feature type="disulfide bond" evidence="10">
    <location>
        <begin position="595"/>
        <end position="600"/>
    </location>
</feature>
<evidence type="ECO:0000256" key="7">
    <source>
        <dbReference type="ARBA" id="ARBA00023136"/>
    </source>
</evidence>
<keyword evidence="12" id="KW-0130">Cell adhesion</keyword>
<feature type="disulfide bond" evidence="10">
    <location>
        <begin position="530"/>
        <end position="535"/>
    </location>
</feature>
<dbReference type="Proteomes" id="UP000318571">
    <property type="component" value="Chromosome 2"/>
</dbReference>
<dbReference type="STRING" id="6832.A0A553PCM9"/>
<feature type="disulfide bond" evidence="10">
    <location>
        <begin position="552"/>
        <end position="589"/>
    </location>
</feature>
<accession>A0A553PCM9</accession>
<feature type="disulfide bond" evidence="10">
    <location>
        <begin position="512"/>
        <end position="517"/>
    </location>
</feature>
<gene>
    <name evidence="18" type="ORF">TCAL_00709</name>
</gene>
<dbReference type="InterPro" id="IPR013111">
    <property type="entry name" value="EGF_extracell"/>
</dbReference>
<proteinExistence type="inferred from homology"/>
<evidence type="ECO:0000256" key="11">
    <source>
        <dbReference type="PROSITE-ProRule" id="PRU00076"/>
    </source>
</evidence>
<dbReference type="InterPro" id="IPR036465">
    <property type="entry name" value="vWFA_dom_sf"/>
</dbReference>
<keyword evidence="14" id="KW-1133">Transmembrane helix</keyword>
<evidence type="ECO:0000256" key="1">
    <source>
        <dbReference type="ARBA" id="ARBA00004479"/>
    </source>
</evidence>
<dbReference type="GO" id="GO:0005925">
    <property type="term" value="C:focal adhesion"/>
    <property type="evidence" value="ECO:0007669"/>
    <property type="project" value="TreeGrafter"/>
</dbReference>
<feature type="disulfide bond" evidence="10">
    <location>
        <begin position="550"/>
        <end position="560"/>
    </location>
</feature>
<evidence type="ECO:0000256" key="2">
    <source>
        <dbReference type="ARBA" id="ARBA00007449"/>
    </source>
</evidence>
<keyword evidence="9" id="KW-0325">Glycoprotein</keyword>
<evidence type="ECO:0000256" key="6">
    <source>
        <dbReference type="ARBA" id="ARBA00023037"/>
    </source>
</evidence>
<dbReference type="OrthoDB" id="410592at2759"/>
<dbReference type="PROSITE" id="PS01186">
    <property type="entry name" value="EGF_2"/>
    <property type="match status" value="1"/>
</dbReference>
<keyword evidence="5" id="KW-0677">Repeat</keyword>
<feature type="disulfide bond" evidence="10">
    <location>
        <begin position="519"/>
        <end position="528"/>
    </location>
</feature>
<keyword evidence="19" id="KW-1185">Reference proteome</keyword>
<dbReference type="SMART" id="SM00187">
    <property type="entry name" value="INB"/>
    <property type="match status" value="1"/>
</dbReference>
<comment type="similarity">
    <text evidence="2 12">Belongs to the integrin beta chain family.</text>
</comment>
<dbReference type="GO" id="GO:0007160">
    <property type="term" value="P:cell-matrix adhesion"/>
    <property type="evidence" value="ECO:0007669"/>
    <property type="project" value="TreeGrafter"/>
</dbReference>
<dbReference type="PROSITE" id="PS50026">
    <property type="entry name" value="EGF_3"/>
    <property type="match status" value="1"/>
</dbReference>
<dbReference type="Pfam" id="PF07974">
    <property type="entry name" value="EGF_2"/>
    <property type="match status" value="1"/>
</dbReference>
<evidence type="ECO:0000256" key="10">
    <source>
        <dbReference type="PIRSR" id="PIRSR002512-1"/>
    </source>
</evidence>
<comment type="subcellular location">
    <subcellularLocation>
        <location evidence="12">Cell membrane</location>
        <topology evidence="12">Single-pass type I membrane protein</topology>
    </subcellularLocation>
    <subcellularLocation>
        <location evidence="1">Membrane</location>
        <topology evidence="1">Single-pass type I membrane protein</topology>
    </subcellularLocation>
</comment>
<dbReference type="PIRSF" id="PIRSF002512">
    <property type="entry name" value="Integrin_B"/>
    <property type="match status" value="1"/>
</dbReference>
<dbReference type="GO" id="GO:0098609">
    <property type="term" value="P:cell-cell adhesion"/>
    <property type="evidence" value="ECO:0007669"/>
    <property type="project" value="TreeGrafter"/>
</dbReference>
<dbReference type="PROSITE" id="PS00243">
    <property type="entry name" value="I_EGF_1"/>
    <property type="match status" value="2"/>
</dbReference>
<feature type="transmembrane region" description="Helical" evidence="14">
    <location>
        <begin position="800"/>
        <end position="826"/>
    </location>
</feature>
<feature type="chain" id="PRO_5021994674" description="Integrin beta" evidence="15">
    <location>
        <begin position="23"/>
        <end position="870"/>
    </location>
</feature>
<feature type="disulfide bond" evidence="10">
    <location>
        <begin position="473"/>
        <end position="482"/>
    </location>
</feature>
<feature type="disulfide bond" evidence="10">
    <location>
        <begin position="443"/>
        <end position="448"/>
    </location>
</feature>
<feature type="disulfide bond" evidence="10">
    <location>
        <begin position="602"/>
        <end position="611"/>
    </location>
</feature>
<dbReference type="InterPro" id="IPR002035">
    <property type="entry name" value="VWF_A"/>
</dbReference>
<evidence type="ECO:0000256" key="13">
    <source>
        <dbReference type="SAM" id="MobiDB-lite"/>
    </source>
</evidence>
<dbReference type="PROSITE" id="PS00022">
    <property type="entry name" value="EGF_1"/>
    <property type="match status" value="2"/>
</dbReference>
<evidence type="ECO:0000256" key="4">
    <source>
        <dbReference type="ARBA" id="ARBA00022729"/>
    </source>
</evidence>
<dbReference type="GO" id="GO:0007229">
    <property type="term" value="P:integrin-mediated signaling pathway"/>
    <property type="evidence" value="ECO:0007669"/>
    <property type="project" value="UniProtKB-KW"/>
</dbReference>
<dbReference type="AlphaFoldDB" id="A0A553PCM9"/>
<evidence type="ECO:0000256" key="15">
    <source>
        <dbReference type="SAM" id="SignalP"/>
    </source>
</evidence>
<organism evidence="18 19">
    <name type="scientific">Tigriopus californicus</name>
    <name type="common">Marine copepod</name>
    <dbReference type="NCBI Taxonomy" id="6832"/>
    <lineage>
        <taxon>Eukaryota</taxon>
        <taxon>Metazoa</taxon>
        <taxon>Ecdysozoa</taxon>
        <taxon>Arthropoda</taxon>
        <taxon>Crustacea</taxon>
        <taxon>Multicrustacea</taxon>
        <taxon>Hexanauplia</taxon>
        <taxon>Copepoda</taxon>
        <taxon>Harpacticoida</taxon>
        <taxon>Harpacticidae</taxon>
        <taxon>Tigriopus</taxon>
    </lineage>
</organism>
<evidence type="ECO:0000256" key="9">
    <source>
        <dbReference type="ARBA" id="ARBA00023180"/>
    </source>
</evidence>
<evidence type="ECO:0000256" key="14">
    <source>
        <dbReference type="SAM" id="Phobius"/>
    </source>
</evidence>
<feature type="disulfide bond" evidence="10 11">
    <location>
        <begin position="562"/>
        <end position="571"/>
    </location>
</feature>
<keyword evidence="3 12" id="KW-0812">Transmembrane</keyword>
<keyword evidence="7 14" id="KW-0472">Membrane</keyword>
<keyword evidence="11" id="KW-0245">EGF-like domain</keyword>
<feature type="domain" description="VWFA" evidence="17">
    <location>
        <begin position="121"/>
        <end position="254"/>
    </location>
</feature>
<dbReference type="OMA" id="VDIYFLM"/>
<evidence type="ECO:0000256" key="8">
    <source>
        <dbReference type="ARBA" id="ARBA00023157"/>
    </source>
</evidence>
<feature type="disulfide bond" evidence="10">
    <location>
        <begin position="40"/>
        <end position="67"/>
    </location>
</feature>
<dbReference type="PANTHER" id="PTHR10082:SF60">
    <property type="entry name" value="INTEGRIN BETA-PS"/>
    <property type="match status" value="1"/>
</dbReference>
<feature type="disulfide bond" evidence="10">
    <location>
        <begin position="37"/>
        <end position="46"/>
    </location>
</feature>
<dbReference type="PROSITE" id="PS50234">
    <property type="entry name" value="VWFA"/>
    <property type="match status" value="1"/>
</dbReference>
<dbReference type="SUPFAM" id="SSF53300">
    <property type="entry name" value="vWA-like"/>
    <property type="match status" value="1"/>
</dbReference>
<feature type="disulfide bond" evidence="10">
    <location>
        <begin position="468"/>
        <end position="506"/>
    </location>
</feature>
<comment type="caution">
    <text evidence="11">Lacks conserved residue(s) required for the propagation of feature annotation.</text>
</comment>
<dbReference type="GO" id="GO:0009986">
    <property type="term" value="C:cell surface"/>
    <property type="evidence" value="ECO:0007669"/>
    <property type="project" value="TreeGrafter"/>
</dbReference>
<evidence type="ECO:0000313" key="19">
    <source>
        <dbReference type="Proteomes" id="UP000318571"/>
    </source>
</evidence>
<evidence type="ECO:0000313" key="18">
    <source>
        <dbReference type="EMBL" id="TRY75433.1"/>
    </source>
</evidence>